<organism evidence="4">
    <name type="scientific">hydrothermal vent metagenome</name>
    <dbReference type="NCBI Taxonomy" id="652676"/>
    <lineage>
        <taxon>unclassified sequences</taxon>
        <taxon>metagenomes</taxon>
        <taxon>ecological metagenomes</taxon>
    </lineage>
</organism>
<keyword evidence="2" id="KW-0813">Transport</keyword>
<feature type="domain" description="NADH:ubiquinone oxidoreductase 30kDa subunit" evidence="3">
    <location>
        <begin position="62"/>
        <end position="181"/>
    </location>
</feature>
<evidence type="ECO:0000256" key="1">
    <source>
        <dbReference type="ARBA" id="ARBA00007569"/>
    </source>
</evidence>
<dbReference type="GO" id="GO:0016651">
    <property type="term" value="F:oxidoreductase activity, acting on NAD(P)H"/>
    <property type="evidence" value="ECO:0007669"/>
    <property type="project" value="InterPro"/>
</dbReference>
<dbReference type="NCBIfam" id="NF006304">
    <property type="entry name" value="PRK08491.1"/>
    <property type="match status" value="1"/>
</dbReference>
<name>A0A1W1C4Q5_9ZZZZ</name>
<dbReference type="PANTHER" id="PTHR10884:SF14">
    <property type="entry name" value="NADH DEHYDROGENASE [UBIQUINONE] IRON-SULFUR PROTEIN 3, MITOCHONDRIAL"/>
    <property type="match status" value="1"/>
</dbReference>
<accession>A0A1W1C4Q5</accession>
<dbReference type="NCBIfam" id="TIGR01961">
    <property type="entry name" value="NuoC_fam"/>
    <property type="match status" value="1"/>
</dbReference>
<dbReference type="EMBL" id="FPHN01000116">
    <property type="protein sequence ID" value="SFV60714.1"/>
    <property type="molecule type" value="Genomic_DNA"/>
</dbReference>
<protein>
    <submittedName>
        <fullName evidence="4">NADH-ubiquinone oxidoreductase chain C</fullName>
        <ecNumber evidence="4">1.6.5.3</ecNumber>
    </submittedName>
</protein>
<gene>
    <name evidence="4" type="ORF">MNB_SV-14-709</name>
</gene>
<evidence type="ECO:0000256" key="2">
    <source>
        <dbReference type="ARBA" id="ARBA00022448"/>
    </source>
</evidence>
<keyword evidence="4" id="KW-0830">Ubiquinone</keyword>
<dbReference type="EC" id="1.6.5.3" evidence="4"/>
<comment type="similarity">
    <text evidence="1">Belongs to the complex I 30 kDa subunit family.</text>
</comment>
<dbReference type="AlphaFoldDB" id="A0A1W1C4Q5"/>
<sequence length="264" mass="30491">MRKYVPKDNVQKKAYYTDRFHVVPTTPRADVATDEVFAKQLEVLSAKVEVIRAEIQLGAMIVEINHQDNFKALEVLKNECDYAMLSEMSAVDYLAKDGNFEVFYQLLNLKDVKRVRVVMRIEQGLAVESVVPLYKSANFAEREMFDMFGIVSNNHPFMKRILMPEDWEGHPLLKTYPLQGDEFASWYEVDKIFGKDAREAIGPENRDPARIDRYDTKRFSRVGYEVEFGADISKGETKTAIEYSKTFLVDYQEADGVKPAEDRK</sequence>
<dbReference type="PROSITE" id="PS00542">
    <property type="entry name" value="COMPLEX1_30K"/>
    <property type="match status" value="1"/>
</dbReference>
<dbReference type="SUPFAM" id="SSF143243">
    <property type="entry name" value="Nqo5-like"/>
    <property type="match status" value="1"/>
</dbReference>
<dbReference type="InterPro" id="IPR020396">
    <property type="entry name" value="NADH_UbQ_OxRdtase_CS"/>
</dbReference>
<reference evidence="4" key="1">
    <citation type="submission" date="2016-10" db="EMBL/GenBank/DDBJ databases">
        <authorList>
            <person name="de Groot N.N."/>
        </authorList>
    </citation>
    <scope>NUCLEOTIDE SEQUENCE</scope>
</reference>
<keyword evidence="4" id="KW-0560">Oxidoreductase</keyword>
<dbReference type="InterPro" id="IPR001268">
    <property type="entry name" value="NADH_UbQ_OxRdtase_30kDa_su"/>
</dbReference>
<dbReference type="GO" id="GO:0008137">
    <property type="term" value="F:NADH dehydrogenase (ubiquinone) activity"/>
    <property type="evidence" value="ECO:0007669"/>
    <property type="project" value="InterPro"/>
</dbReference>
<evidence type="ECO:0000313" key="4">
    <source>
        <dbReference type="EMBL" id="SFV60714.1"/>
    </source>
</evidence>
<evidence type="ECO:0000259" key="3">
    <source>
        <dbReference type="Pfam" id="PF00329"/>
    </source>
</evidence>
<dbReference type="Gene3D" id="3.30.460.80">
    <property type="entry name" value="NADH:ubiquinone oxidoreductase, 30kDa subunit"/>
    <property type="match status" value="1"/>
</dbReference>
<dbReference type="PANTHER" id="PTHR10884">
    <property type="entry name" value="NADH DEHYDROGENASE UBIQUINONE IRON-SULFUR PROTEIN 3"/>
    <property type="match status" value="1"/>
</dbReference>
<dbReference type="Pfam" id="PF00329">
    <property type="entry name" value="Complex1_30kDa"/>
    <property type="match status" value="1"/>
</dbReference>
<dbReference type="InterPro" id="IPR037232">
    <property type="entry name" value="NADH_quin_OxRdtase_su_C/D-like"/>
</dbReference>
<proteinExistence type="inferred from homology"/>
<dbReference type="InterPro" id="IPR010218">
    <property type="entry name" value="NADH_DH_suC"/>
</dbReference>